<feature type="region of interest" description="Disordered" evidence="1">
    <location>
        <begin position="31"/>
        <end position="75"/>
    </location>
</feature>
<feature type="compositionally biased region" description="Low complexity" evidence="1">
    <location>
        <begin position="44"/>
        <end position="53"/>
    </location>
</feature>
<protein>
    <submittedName>
        <fullName evidence="2">Uncharacterized protein</fullName>
    </submittedName>
</protein>
<name>A0A0A1XLZ4_ZEUCU</name>
<accession>A0A0A1XLZ4</accession>
<reference evidence="2" key="2">
    <citation type="journal article" date="2015" name="Gigascience">
        <title>Reconstructing a comprehensive transcriptome assembly of a white-pupal translocated strain of the pest fruit fly Bactrocera cucurbitae.</title>
        <authorList>
            <person name="Sim S.B."/>
            <person name="Calla B."/>
            <person name="Hall B."/>
            <person name="DeRego T."/>
            <person name="Geib S.M."/>
        </authorList>
    </citation>
    <scope>NUCLEOTIDE SEQUENCE</scope>
</reference>
<sequence>MRPNASSGCCALENVANTPALRSLPPYPLTATAHLHSHLPPHPHQQQAQQQQQQKHHRHQHQQQQQQHLQHQHHFHAPQHLVQQQQAFNHWLPQQNLYPPNAHKSVGNGRHQTLSFATQSTSTLNQNQNQQQQHQQLAPTTAPHSHPQHQYHQYLGGLQSLHQQSTHAPHHFNGYTSASQPRSGPPPEQLNSNTATAAATHSHNFPKLSTASVINPQRIHECAGIPLISNASTHLTANQRQRVQRKLSRSPVPHQKLATTVGGVEQTYNVHHPTFYMTRNSNAASCSQISQLAAHAQGAPLLLHKQQQQQLQQKLKLIQQQYAHHHHLPQWMA</sequence>
<evidence type="ECO:0000256" key="1">
    <source>
        <dbReference type="SAM" id="MobiDB-lite"/>
    </source>
</evidence>
<organism evidence="2">
    <name type="scientific">Zeugodacus cucurbitae</name>
    <name type="common">Melon fruit fly</name>
    <name type="synonym">Bactrocera cucurbitae</name>
    <dbReference type="NCBI Taxonomy" id="28588"/>
    <lineage>
        <taxon>Eukaryota</taxon>
        <taxon>Metazoa</taxon>
        <taxon>Ecdysozoa</taxon>
        <taxon>Arthropoda</taxon>
        <taxon>Hexapoda</taxon>
        <taxon>Insecta</taxon>
        <taxon>Pterygota</taxon>
        <taxon>Neoptera</taxon>
        <taxon>Endopterygota</taxon>
        <taxon>Diptera</taxon>
        <taxon>Brachycera</taxon>
        <taxon>Muscomorpha</taxon>
        <taxon>Tephritoidea</taxon>
        <taxon>Tephritidae</taxon>
        <taxon>Zeugodacus</taxon>
        <taxon>Zeugodacus</taxon>
    </lineage>
</organism>
<evidence type="ECO:0000313" key="2">
    <source>
        <dbReference type="EMBL" id="JAD12031.1"/>
    </source>
</evidence>
<reference evidence="2" key="1">
    <citation type="submission" date="2014-11" db="EMBL/GenBank/DDBJ databases">
        <authorList>
            <person name="Geib S."/>
        </authorList>
    </citation>
    <scope>NUCLEOTIDE SEQUENCE</scope>
</reference>
<dbReference type="AlphaFoldDB" id="A0A0A1XLZ4"/>
<feature type="region of interest" description="Disordered" evidence="1">
    <location>
        <begin position="120"/>
        <end position="149"/>
    </location>
</feature>
<gene>
    <name evidence="2" type="ORF">g.39463</name>
</gene>
<proteinExistence type="predicted"/>
<feature type="region of interest" description="Disordered" evidence="1">
    <location>
        <begin position="164"/>
        <end position="199"/>
    </location>
</feature>
<dbReference type="EMBL" id="GBXI01002261">
    <property type="protein sequence ID" value="JAD12031.1"/>
    <property type="molecule type" value="Transcribed_RNA"/>
</dbReference>